<sequence>MAEITAAGYTALRNGPPPAGWFVELRDGAGDPVAVNAATRLEPVANDDTGSQTMTLTVEVAGSDLASLPVTVEGVVAYAADSGGQPLTVVEAFTPFVFGSPDDEATFRLHVQVPEQNG</sequence>
<organism evidence="1 2">
    <name type="scientific">Phytoactinopolyspora alkaliphila</name>
    <dbReference type="NCBI Taxonomy" id="1783498"/>
    <lineage>
        <taxon>Bacteria</taxon>
        <taxon>Bacillati</taxon>
        <taxon>Actinomycetota</taxon>
        <taxon>Actinomycetes</taxon>
        <taxon>Jiangellales</taxon>
        <taxon>Jiangellaceae</taxon>
        <taxon>Phytoactinopolyspora</taxon>
    </lineage>
</organism>
<dbReference type="AlphaFoldDB" id="A0A6N9YN15"/>
<dbReference type="Proteomes" id="UP000469185">
    <property type="component" value="Unassembled WGS sequence"/>
</dbReference>
<protein>
    <submittedName>
        <fullName evidence="1">Uncharacterized protein</fullName>
    </submittedName>
</protein>
<reference evidence="1 2" key="1">
    <citation type="submission" date="2020-02" db="EMBL/GenBank/DDBJ databases">
        <authorList>
            <person name="Li X.-J."/>
            <person name="Feng X.-M."/>
        </authorList>
    </citation>
    <scope>NUCLEOTIDE SEQUENCE [LARGE SCALE GENOMIC DNA]</scope>
    <source>
        <strain evidence="1 2">CGMCC 4.7225</strain>
    </source>
</reference>
<name>A0A6N9YN15_9ACTN</name>
<dbReference type="EMBL" id="JAAGOB010000007">
    <property type="protein sequence ID" value="NED96436.1"/>
    <property type="molecule type" value="Genomic_DNA"/>
</dbReference>
<dbReference type="RefSeq" id="WP_163819225.1">
    <property type="nucleotide sequence ID" value="NZ_JAAGOB010000007.1"/>
</dbReference>
<comment type="caution">
    <text evidence="1">The sequence shown here is derived from an EMBL/GenBank/DDBJ whole genome shotgun (WGS) entry which is preliminary data.</text>
</comment>
<evidence type="ECO:0000313" key="2">
    <source>
        <dbReference type="Proteomes" id="UP000469185"/>
    </source>
</evidence>
<evidence type="ECO:0000313" key="1">
    <source>
        <dbReference type="EMBL" id="NED96436.1"/>
    </source>
</evidence>
<proteinExistence type="predicted"/>
<gene>
    <name evidence="1" type="ORF">G1H11_14090</name>
</gene>
<accession>A0A6N9YN15</accession>
<keyword evidence="2" id="KW-1185">Reference proteome</keyword>